<feature type="chain" id="PRO_5045769199" evidence="4">
    <location>
        <begin position="22"/>
        <end position="341"/>
    </location>
</feature>
<dbReference type="Gene3D" id="2.40.420.20">
    <property type="match status" value="1"/>
</dbReference>
<dbReference type="PROSITE" id="PS51257">
    <property type="entry name" value="PROKAR_LIPOPROTEIN"/>
    <property type="match status" value="1"/>
</dbReference>
<evidence type="ECO:0000313" key="5">
    <source>
        <dbReference type="EMBL" id="MFB9755310.1"/>
    </source>
</evidence>
<accession>A0ABV5W424</accession>
<protein>
    <submittedName>
        <fullName evidence="5">Efflux RND transporter periplasmic adaptor subunit</fullName>
    </submittedName>
</protein>
<keyword evidence="4" id="KW-0732">Signal</keyword>
<evidence type="ECO:0000313" key="6">
    <source>
        <dbReference type="Proteomes" id="UP001589619"/>
    </source>
</evidence>
<evidence type="ECO:0000256" key="2">
    <source>
        <dbReference type="ARBA" id="ARBA00023054"/>
    </source>
</evidence>
<evidence type="ECO:0000256" key="1">
    <source>
        <dbReference type="ARBA" id="ARBA00004196"/>
    </source>
</evidence>
<feature type="signal peptide" evidence="4">
    <location>
        <begin position="1"/>
        <end position="21"/>
    </location>
</feature>
<keyword evidence="6" id="KW-1185">Reference proteome</keyword>
<gene>
    <name evidence="5" type="ORF">ACFFNY_27360</name>
</gene>
<keyword evidence="2 3" id="KW-0175">Coiled coil</keyword>
<dbReference type="Proteomes" id="UP001589619">
    <property type="component" value="Unassembled WGS sequence"/>
</dbReference>
<evidence type="ECO:0000256" key="3">
    <source>
        <dbReference type="SAM" id="Coils"/>
    </source>
</evidence>
<dbReference type="EMBL" id="JBHMAG010000018">
    <property type="protein sequence ID" value="MFB9755310.1"/>
    <property type="molecule type" value="Genomic_DNA"/>
</dbReference>
<organism evidence="5 6">
    <name type="scientific">Paenibacillus hodogayensis</name>
    <dbReference type="NCBI Taxonomy" id="279208"/>
    <lineage>
        <taxon>Bacteria</taxon>
        <taxon>Bacillati</taxon>
        <taxon>Bacillota</taxon>
        <taxon>Bacilli</taxon>
        <taxon>Bacillales</taxon>
        <taxon>Paenibacillaceae</taxon>
        <taxon>Paenibacillus</taxon>
    </lineage>
</organism>
<dbReference type="RefSeq" id="WP_344908082.1">
    <property type="nucleotide sequence ID" value="NZ_BAAAYO010000006.1"/>
</dbReference>
<reference evidence="5 6" key="1">
    <citation type="submission" date="2024-09" db="EMBL/GenBank/DDBJ databases">
        <authorList>
            <person name="Sun Q."/>
            <person name="Mori K."/>
        </authorList>
    </citation>
    <scope>NUCLEOTIDE SEQUENCE [LARGE SCALE GENOMIC DNA]</scope>
    <source>
        <strain evidence="5 6">JCM 12520</strain>
    </source>
</reference>
<comment type="subcellular location">
    <subcellularLocation>
        <location evidence="1">Cell envelope</location>
    </subcellularLocation>
</comment>
<dbReference type="PANTHER" id="PTHR32347">
    <property type="entry name" value="EFFLUX SYSTEM COMPONENT YKNX-RELATED"/>
    <property type="match status" value="1"/>
</dbReference>
<proteinExistence type="predicted"/>
<comment type="caution">
    <text evidence="5">The sequence shown here is derived from an EMBL/GenBank/DDBJ whole genome shotgun (WGS) entry which is preliminary data.</text>
</comment>
<feature type="coiled-coil region" evidence="3">
    <location>
        <begin position="113"/>
        <end position="156"/>
    </location>
</feature>
<name>A0ABV5W424_9BACL</name>
<dbReference type="InterPro" id="IPR050465">
    <property type="entry name" value="UPF0194_transport"/>
</dbReference>
<sequence length="341" mass="37007">MSIKGKTFARRACLAALVAVACSGCSLIPKEDEPLKPPLVKPVKENYEVAEVKKGTATKKISGVATVESTQVKNHEFTGTTGRIQEVLVIKDAPVKKGDPLIVLDAGDSAIVLKEKERDYEQAKYNLEQAKTTQDVNKMKIRVMELEIATARLEDARKAVEGKIMRAQMDGRVTFVEAAKPGDSVQQNKTYVIVSDPKAIRLAYTSGNTGDMLEVQAGIAVDVTFKGAKLAGKVVQAPSNTPPTDNKQLADKYAKTVYIEVQNPVEAMTLGSTADIQIVTRVKENVLLVPQRAIAQYLGRNYVKVLDGDSLKEVDVEKGLETADGVEIVNGLKEGQKLILQ</sequence>
<dbReference type="SUPFAM" id="SSF111369">
    <property type="entry name" value="HlyD-like secretion proteins"/>
    <property type="match status" value="1"/>
</dbReference>
<evidence type="ECO:0000256" key="4">
    <source>
        <dbReference type="SAM" id="SignalP"/>
    </source>
</evidence>